<proteinExistence type="predicted"/>
<dbReference type="Gene3D" id="2.40.160.10">
    <property type="entry name" value="Porin"/>
    <property type="match status" value="1"/>
</dbReference>
<keyword evidence="1" id="KW-0732">Signal</keyword>
<name>A0A285NQG9_9AQUI</name>
<feature type="chain" id="PRO_5012018349" evidence="1">
    <location>
        <begin position="21"/>
        <end position="412"/>
    </location>
</feature>
<evidence type="ECO:0000313" key="3">
    <source>
        <dbReference type="Proteomes" id="UP000218627"/>
    </source>
</evidence>
<dbReference type="InterPro" id="IPR010870">
    <property type="entry name" value="Porin_O/P"/>
</dbReference>
<keyword evidence="3" id="KW-1185">Reference proteome</keyword>
<dbReference type="InterPro" id="IPR023614">
    <property type="entry name" value="Porin_dom_sf"/>
</dbReference>
<dbReference type="EMBL" id="OBEN01000001">
    <property type="protein sequence ID" value="SNZ11217.1"/>
    <property type="molecule type" value="Genomic_DNA"/>
</dbReference>
<accession>A0A285NQG9</accession>
<dbReference type="Proteomes" id="UP000218627">
    <property type="component" value="Unassembled WGS sequence"/>
</dbReference>
<sequence length="412" mass="45675">MKKVLLTGAILSLWTLQAQAASIRLDEETFSTLDLTLRITAQRLGKARSDVKDWTDFSIRRATINMAGQANKYVKFEFEGDFSPNTTNRGSHQAASASINDAVITLDLADELKIRTGKYRVPFARANLTSSRNYVIPTGIRWGAGDGQTGYKAPSWNPFAPATLAGDRDYGMTFWGNIADGLFQYRVGIFDGKFDHTDTALGYKDNIAYGIRLEMNPVMLGYKADKGWGKADSYLGKMNVFNIGVAYWAQKWDDNKGSSGTAKAYTVDALWEQKFGDMVPNLQLGYIGQTSLPSTLGFSGTKPKTNAYYVQGQLLYDQMVGIGKPALALRYEYSEYKNFNMTDPVTKAYLGKGKVGRTSVFLNYYIKGWNAVLSAGVDIVNPNGAMKRYNSDGKTYTGKNFTDFTIAMQTIF</sequence>
<gene>
    <name evidence="2" type="ORF">SAMN06265353_0172</name>
</gene>
<reference evidence="3" key="1">
    <citation type="submission" date="2017-09" db="EMBL/GenBank/DDBJ databases">
        <authorList>
            <person name="Varghese N."/>
            <person name="Submissions S."/>
        </authorList>
    </citation>
    <scope>NUCLEOTIDE SEQUENCE [LARGE SCALE GENOMIC DNA]</scope>
    <source>
        <strain evidence="3">DSM 2913</strain>
    </source>
</reference>
<evidence type="ECO:0000313" key="2">
    <source>
        <dbReference type="EMBL" id="SNZ11217.1"/>
    </source>
</evidence>
<protein>
    <submittedName>
        <fullName evidence="2">Phosphate-selective porin O and P</fullName>
    </submittedName>
</protein>
<evidence type="ECO:0000256" key="1">
    <source>
        <dbReference type="SAM" id="SignalP"/>
    </source>
</evidence>
<feature type="signal peptide" evidence="1">
    <location>
        <begin position="1"/>
        <end position="20"/>
    </location>
</feature>
<organism evidence="2 3">
    <name type="scientific">Hydrogenobacter hydrogenophilus</name>
    <dbReference type="NCBI Taxonomy" id="35835"/>
    <lineage>
        <taxon>Bacteria</taxon>
        <taxon>Pseudomonadati</taxon>
        <taxon>Aquificota</taxon>
        <taxon>Aquificia</taxon>
        <taxon>Aquificales</taxon>
        <taxon>Aquificaceae</taxon>
        <taxon>Hydrogenobacter</taxon>
    </lineage>
</organism>
<dbReference type="OrthoDB" id="9777896at2"/>
<dbReference type="RefSeq" id="WP_096600130.1">
    <property type="nucleotide sequence ID" value="NZ_OBEN01000001.1"/>
</dbReference>
<dbReference type="AlphaFoldDB" id="A0A285NQG9"/>
<dbReference type="Pfam" id="PF07396">
    <property type="entry name" value="Porin_O_P"/>
    <property type="match status" value="1"/>
</dbReference>